<name>A0A1B6M7C8_9HEMI</name>
<sequence length="521" mass="59790">MAGIQPPNVAVQQLTVPSSNQFVNAPLEVLPENIKSEIYVEEQIIVPDMLPSVGLQEEIKTIGTVPKIKIKSLKELQNVQIYETVEENDLHMTPNTVNDVSLQYTTAAKICLSNAIVSSHCSSEADYMLNEEDSHLKHKATTSQKQNKLIKLQRKEKLLKEKLMKVLEKESMVNFVHKKNKKHDTKNGPVIENQELVNYCDANSNLTLTKWGVDGVNSTKNGEPTQTRTNEFDITGLKDGIIEASRTLVTTQKSLKVLSQMVSSHTYVKNKQTLILLTKLKNIIQIFHRKFDSINKTVRDQYKDFLPPNHVDCLLKAIGEKKFENKITLSKVSKSSEKSYEMMPSSTAGNSLCRDHVLLSERNNWKKAMIRVQSSNLYRAEKIKSSRMDRPQKERRYIEDENKTSRVGMPSEEMRYLEEEMFSRVRKSPKERYSEEEMTSTVGKLSKETRNTEDKKSPRKGRSPKVRLNTDEEKCDKTFCLPGFSRQVDTALRRVVPARSCRQLRSCYLDEEELEFQTSCD</sequence>
<gene>
    <name evidence="2" type="ORF">g.44520</name>
</gene>
<proteinExistence type="predicted"/>
<organism evidence="2">
    <name type="scientific">Graphocephala atropunctata</name>
    <dbReference type="NCBI Taxonomy" id="36148"/>
    <lineage>
        <taxon>Eukaryota</taxon>
        <taxon>Metazoa</taxon>
        <taxon>Ecdysozoa</taxon>
        <taxon>Arthropoda</taxon>
        <taxon>Hexapoda</taxon>
        <taxon>Insecta</taxon>
        <taxon>Pterygota</taxon>
        <taxon>Neoptera</taxon>
        <taxon>Paraneoptera</taxon>
        <taxon>Hemiptera</taxon>
        <taxon>Auchenorrhyncha</taxon>
        <taxon>Membracoidea</taxon>
        <taxon>Cicadellidae</taxon>
        <taxon>Cicadellinae</taxon>
        <taxon>Cicadellini</taxon>
        <taxon>Graphocephala</taxon>
    </lineage>
</organism>
<feature type="region of interest" description="Disordered" evidence="1">
    <location>
        <begin position="425"/>
        <end position="469"/>
    </location>
</feature>
<accession>A0A1B6M7C8</accession>
<feature type="compositionally biased region" description="Basic and acidic residues" evidence="1">
    <location>
        <begin position="445"/>
        <end position="456"/>
    </location>
</feature>
<dbReference type="AlphaFoldDB" id="A0A1B6M7C8"/>
<evidence type="ECO:0000256" key="1">
    <source>
        <dbReference type="SAM" id="MobiDB-lite"/>
    </source>
</evidence>
<reference evidence="2" key="1">
    <citation type="submission" date="2015-11" db="EMBL/GenBank/DDBJ databases">
        <title>De novo transcriptome assembly of four potential Pierce s Disease insect vectors from Arizona vineyards.</title>
        <authorList>
            <person name="Tassone E.E."/>
        </authorList>
    </citation>
    <scope>NUCLEOTIDE SEQUENCE</scope>
</reference>
<evidence type="ECO:0000313" key="2">
    <source>
        <dbReference type="EMBL" id="JAT31801.1"/>
    </source>
</evidence>
<dbReference type="EMBL" id="GEBQ01008176">
    <property type="protein sequence ID" value="JAT31801.1"/>
    <property type="molecule type" value="Transcribed_RNA"/>
</dbReference>
<protein>
    <submittedName>
        <fullName evidence="2">Uncharacterized protein</fullName>
    </submittedName>
</protein>
<feature type="compositionally biased region" description="Basic and acidic residues" evidence="1">
    <location>
        <begin position="425"/>
        <end position="435"/>
    </location>
</feature>